<feature type="transmembrane region" description="Helical" evidence="1">
    <location>
        <begin position="94"/>
        <end position="114"/>
    </location>
</feature>
<evidence type="ECO:0000259" key="2">
    <source>
        <dbReference type="Pfam" id="PF07670"/>
    </source>
</evidence>
<proteinExistence type="predicted"/>
<dbReference type="EMBL" id="CP017269">
    <property type="protein sequence ID" value="AOT69128.1"/>
    <property type="molecule type" value="Genomic_DNA"/>
</dbReference>
<dbReference type="InterPro" id="IPR011642">
    <property type="entry name" value="Gate_dom"/>
</dbReference>
<keyword evidence="1" id="KW-0812">Transmembrane</keyword>
<dbReference type="KEGG" id="gfe:Gferi_05875"/>
<dbReference type="RefSeq" id="WP_069974694.1">
    <property type="nucleotide sequence ID" value="NZ_CP017269.1"/>
</dbReference>
<dbReference type="AlphaFoldDB" id="A0A1D8GDZ3"/>
<feature type="transmembrane region" description="Helical" evidence="1">
    <location>
        <begin position="120"/>
        <end position="138"/>
    </location>
</feature>
<feature type="transmembrane region" description="Helical" evidence="1">
    <location>
        <begin position="61"/>
        <end position="82"/>
    </location>
</feature>
<feature type="domain" description="Nucleoside transporter/FeoB GTPase Gate" evidence="2">
    <location>
        <begin position="17"/>
        <end position="107"/>
    </location>
</feature>
<evidence type="ECO:0000256" key="1">
    <source>
        <dbReference type="SAM" id="Phobius"/>
    </source>
</evidence>
<organism evidence="3 4">
    <name type="scientific">Geosporobacter ferrireducens</name>
    <dbReference type="NCBI Taxonomy" id="1424294"/>
    <lineage>
        <taxon>Bacteria</taxon>
        <taxon>Bacillati</taxon>
        <taxon>Bacillota</taxon>
        <taxon>Clostridia</taxon>
        <taxon>Peptostreptococcales</taxon>
        <taxon>Thermotaleaceae</taxon>
        <taxon>Geosporobacter</taxon>
    </lineage>
</organism>
<sequence length="153" mass="16577">MVEVLKEAILGSIKSVYSIAKIVIPLMVVMQLAKDYKVLDKISTGLDFIVKPFRMSKEATFPLLVGLIFGLSYGAGVILQSAKEGNLSKKDTTLIGVFLIACHAVIEDTLIFAAIGANGWLLLGSRTAMAILVTLVISRTMKDHKNELSKNPL</sequence>
<evidence type="ECO:0000313" key="4">
    <source>
        <dbReference type="Proteomes" id="UP000095743"/>
    </source>
</evidence>
<protein>
    <submittedName>
        <fullName evidence="3">Nucleoside recognition protein</fullName>
    </submittedName>
</protein>
<feature type="transmembrane region" description="Helical" evidence="1">
    <location>
        <begin position="16"/>
        <end position="33"/>
    </location>
</feature>
<evidence type="ECO:0000313" key="3">
    <source>
        <dbReference type="EMBL" id="AOT69128.1"/>
    </source>
</evidence>
<dbReference type="STRING" id="1424294.Gferi_05875"/>
<accession>A0A1D8GDZ3</accession>
<reference evidence="3 4" key="1">
    <citation type="submission" date="2016-09" db="EMBL/GenBank/DDBJ databases">
        <title>Genomic analysis reveals versatility of anaerobic energy metabolism of Geosporobacter ferrireducens IRF9 of phylum Firmicutes.</title>
        <authorList>
            <person name="Kim S.-J."/>
        </authorList>
    </citation>
    <scope>NUCLEOTIDE SEQUENCE [LARGE SCALE GENOMIC DNA]</scope>
    <source>
        <strain evidence="3 4">IRF9</strain>
    </source>
</reference>
<keyword evidence="1" id="KW-1133">Transmembrane helix</keyword>
<gene>
    <name evidence="3" type="ORF">Gferi_05875</name>
</gene>
<dbReference type="Pfam" id="PF07670">
    <property type="entry name" value="Gate"/>
    <property type="match status" value="1"/>
</dbReference>
<dbReference type="OrthoDB" id="9779080at2"/>
<dbReference type="Proteomes" id="UP000095743">
    <property type="component" value="Chromosome"/>
</dbReference>
<keyword evidence="4" id="KW-1185">Reference proteome</keyword>
<keyword evidence="1" id="KW-0472">Membrane</keyword>
<name>A0A1D8GDZ3_9FIRM</name>